<dbReference type="Pfam" id="PF00071">
    <property type="entry name" value="Ras"/>
    <property type="match status" value="1"/>
</dbReference>
<protein>
    <submittedName>
        <fullName evidence="2">Restriction endonuclease</fullName>
        <ecNumber evidence="2">3.1.21.-</ecNumber>
    </submittedName>
</protein>
<dbReference type="Gene3D" id="3.40.50.300">
    <property type="entry name" value="P-loop containing nucleotide triphosphate hydrolases"/>
    <property type="match status" value="1"/>
</dbReference>
<evidence type="ECO:0000313" key="2">
    <source>
        <dbReference type="EMBL" id="MFC0514495.1"/>
    </source>
</evidence>
<dbReference type="GO" id="GO:0004519">
    <property type="term" value="F:endonuclease activity"/>
    <property type="evidence" value="ECO:0007669"/>
    <property type="project" value="UniProtKB-KW"/>
</dbReference>
<dbReference type="Gene3D" id="3.40.1350.10">
    <property type="match status" value="1"/>
</dbReference>
<dbReference type="EMBL" id="JBHLTS010000021">
    <property type="protein sequence ID" value="MFC0514495.1"/>
    <property type="molecule type" value="Genomic_DNA"/>
</dbReference>
<keyword evidence="3" id="KW-1185">Reference proteome</keyword>
<evidence type="ECO:0000259" key="1">
    <source>
        <dbReference type="Pfam" id="PF04471"/>
    </source>
</evidence>
<proteinExistence type="predicted"/>
<gene>
    <name evidence="2" type="ORF">ACFFGT_09795</name>
</gene>
<dbReference type="CDD" id="cd00882">
    <property type="entry name" value="Ras_like_GTPase"/>
    <property type="match status" value="1"/>
</dbReference>
<dbReference type="InterPro" id="IPR052906">
    <property type="entry name" value="Type_IV_Methyl-Rstrct_Enzyme"/>
</dbReference>
<dbReference type="GO" id="GO:0016787">
    <property type="term" value="F:hydrolase activity"/>
    <property type="evidence" value="ECO:0007669"/>
    <property type="project" value="UniProtKB-KW"/>
</dbReference>
<feature type="domain" description="Restriction endonuclease type IV Mrr" evidence="1">
    <location>
        <begin position="243"/>
        <end position="360"/>
    </location>
</feature>
<dbReference type="SUPFAM" id="SSF52540">
    <property type="entry name" value="P-loop containing nucleoside triphosphate hydrolases"/>
    <property type="match status" value="1"/>
</dbReference>
<accession>A0ABV6L4U0</accession>
<dbReference type="PANTHER" id="PTHR30015">
    <property type="entry name" value="MRR RESTRICTION SYSTEM PROTEIN"/>
    <property type="match status" value="1"/>
</dbReference>
<comment type="caution">
    <text evidence="2">The sequence shown here is derived from an EMBL/GenBank/DDBJ whole genome shotgun (WGS) entry which is preliminary data.</text>
</comment>
<dbReference type="InterPro" id="IPR011335">
    <property type="entry name" value="Restrct_endonuc-II-like"/>
</dbReference>
<keyword evidence="2" id="KW-0255">Endonuclease</keyword>
<organism evidence="2 3">
    <name type="scientific">Mucilaginibacter angelicae</name>
    <dbReference type="NCBI Taxonomy" id="869718"/>
    <lineage>
        <taxon>Bacteria</taxon>
        <taxon>Pseudomonadati</taxon>
        <taxon>Bacteroidota</taxon>
        <taxon>Sphingobacteriia</taxon>
        <taxon>Sphingobacteriales</taxon>
        <taxon>Sphingobacteriaceae</taxon>
        <taxon>Mucilaginibacter</taxon>
    </lineage>
</organism>
<dbReference type="InterPro" id="IPR027417">
    <property type="entry name" value="P-loop_NTPase"/>
</dbReference>
<name>A0ABV6L4U0_9SPHI</name>
<dbReference type="PANTHER" id="PTHR30015:SF7">
    <property type="entry name" value="TYPE IV METHYL-DIRECTED RESTRICTION ENZYME ECOKMRR"/>
    <property type="match status" value="1"/>
</dbReference>
<dbReference type="RefSeq" id="WP_377022343.1">
    <property type="nucleotide sequence ID" value="NZ_JBHLTS010000021.1"/>
</dbReference>
<reference evidence="2 3" key="1">
    <citation type="submission" date="2024-09" db="EMBL/GenBank/DDBJ databases">
        <authorList>
            <person name="Sun Q."/>
            <person name="Mori K."/>
        </authorList>
    </citation>
    <scope>NUCLEOTIDE SEQUENCE [LARGE SCALE GENOMIC DNA]</scope>
    <source>
        <strain evidence="2 3">NCAIM B.02415</strain>
    </source>
</reference>
<evidence type="ECO:0000313" key="3">
    <source>
        <dbReference type="Proteomes" id="UP001589828"/>
    </source>
</evidence>
<keyword evidence="2" id="KW-0540">Nuclease</keyword>
<dbReference type="InterPro" id="IPR011856">
    <property type="entry name" value="tRNA_endonuc-like_dom_sf"/>
</dbReference>
<dbReference type="EC" id="3.1.21.-" evidence="2"/>
<sequence>MVKLKISPVFTVNAHVEGDQLFGSIVDFQNAPDMNGDRVSVRKISAFDIPSSQDVLLLGATGAGKTSLIKSLLFRTVNSDAQRTLFIANKIKFSEGGTVKFADLRGDATDEEYVSILSASNAQIVLIVIDSQMQDPEKSCINWLSLLKRHHKNYDGLLKILITTKADGGNEVRLSPGFEDRTAIKHHFSVSSATGFGLDGLRATLSTAFKEFLKIDDDSEVSIIIRTCVDKLCYAILKEARNLKRLDWIDMERIIAQILEELGFDVILTAPAKDGGKDVVVNCRIGDKNHTFFIEIKHWRTTKPGMSYLSDFVAVNFLEGTSGGIFLSSSGFAKNVYNQIWELSKQRVRLGDREKILSLCKRYVEKKNGVRCEVQPLHELLFEDLID</sequence>
<dbReference type="InterPro" id="IPR001806">
    <property type="entry name" value="Small_GTPase"/>
</dbReference>
<dbReference type="InterPro" id="IPR007560">
    <property type="entry name" value="Restrct_endonuc_IV_Mrr"/>
</dbReference>
<dbReference type="Proteomes" id="UP001589828">
    <property type="component" value="Unassembled WGS sequence"/>
</dbReference>
<keyword evidence="2" id="KW-0378">Hydrolase</keyword>
<dbReference type="SUPFAM" id="SSF52980">
    <property type="entry name" value="Restriction endonuclease-like"/>
    <property type="match status" value="1"/>
</dbReference>
<dbReference type="Pfam" id="PF04471">
    <property type="entry name" value="Mrr_cat"/>
    <property type="match status" value="1"/>
</dbReference>